<keyword evidence="3" id="KW-1185">Reference proteome</keyword>
<evidence type="ECO:0000313" key="3">
    <source>
        <dbReference type="Proteomes" id="UP001328107"/>
    </source>
</evidence>
<feature type="chain" id="PRO_5042912896" evidence="1">
    <location>
        <begin position="19"/>
        <end position="64"/>
    </location>
</feature>
<proteinExistence type="predicted"/>
<feature type="signal peptide" evidence="1">
    <location>
        <begin position="1"/>
        <end position="18"/>
    </location>
</feature>
<dbReference type="EMBL" id="BTRK01000006">
    <property type="protein sequence ID" value="GMR59721.1"/>
    <property type="molecule type" value="Genomic_DNA"/>
</dbReference>
<evidence type="ECO:0000256" key="1">
    <source>
        <dbReference type="SAM" id="SignalP"/>
    </source>
</evidence>
<organism evidence="2 3">
    <name type="scientific">Pristionchus mayeri</name>
    <dbReference type="NCBI Taxonomy" id="1317129"/>
    <lineage>
        <taxon>Eukaryota</taxon>
        <taxon>Metazoa</taxon>
        <taxon>Ecdysozoa</taxon>
        <taxon>Nematoda</taxon>
        <taxon>Chromadorea</taxon>
        <taxon>Rhabditida</taxon>
        <taxon>Rhabditina</taxon>
        <taxon>Diplogasteromorpha</taxon>
        <taxon>Diplogasteroidea</taxon>
        <taxon>Neodiplogasteridae</taxon>
        <taxon>Pristionchus</taxon>
    </lineage>
</organism>
<accession>A0AAN5DA94</accession>
<reference evidence="3" key="1">
    <citation type="submission" date="2022-10" db="EMBL/GenBank/DDBJ databases">
        <title>Genome assembly of Pristionchus species.</title>
        <authorList>
            <person name="Yoshida K."/>
            <person name="Sommer R.J."/>
        </authorList>
    </citation>
    <scope>NUCLEOTIDE SEQUENCE [LARGE SCALE GENOMIC DNA]</scope>
    <source>
        <strain evidence="3">RS5460</strain>
    </source>
</reference>
<name>A0AAN5DA94_9BILA</name>
<keyword evidence="1" id="KW-0732">Signal</keyword>
<gene>
    <name evidence="2" type="ORF">PMAYCL1PPCAC_29916</name>
</gene>
<protein>
    <submittedName>
        <fullName evidence="2">Uncharacterized protein</fullName>
    </submittedName>
</protein>
<evidence type="ECO:0000313" key="2">
    <source>
        <dbReference type="EMBL" id="GMR59721.1"/>
    </source>
</evidence>
<feature type="non-terminal residue" evidence="2">
    <location>
        <position position="64"/>
    </location>
</feature>
<comment type="caution">
    <text evidence="2">The sequence shown here is derived from an EMBL/GenBank/DDBJ whole genome shotgun (WGS) entry which is preliminary data.</text>
</comment>
<dbReference type="Proteomes" id="UP001328107">
    <property type="component" value="Unassembled WGS sequence"/>
</dbReference>
<dbReference type="AlphaFoldDB" id="A0AAN5DA94"/>
<sequence length="64" mass="6397">MNFTFLLSLLLSIGFGSAHLSELFGWGRPQNQCPPCICNNIASQSQAQSQAQNGGGGGGGGGGG</sequence>